<name>E9GSM1_DAPPU</name>
<evidence type="ECO:0000313" key="3">
    <source>
        <dbReference type="Proteomes" id="UP000000305"/>
    </source>
</evidence>
<dbReference type="AlphaFoldDB" id="E9GSM1"/>
<feature type="compositionally biased region" description="Polar residues" evidence="1">
    <location>
        <begin position="39"/>
        <end position="48"/>
    </location>
</feature>
<keyword evidence="3" id="KW-1185">Reference proteome</keyword>
<organism evidence="2 3">
    <name type="scientific">Daphnia pulex</name>
    <name type="common">Water flea</name>
    <dbReference type="NCBI Taxonomy" id="6669"/>
    <lineage>
        <taxon>Eukaryota</taxon>
        <taxon>Metazoa</taxon>
        <taxon>Ecdysozoa</taxon>
        <taxon>Arthropoda</taxon>
        <taxon>Crustacea</taxon>
        <taxon>Branchiopoda</taxon>
        <taxon>Diplostraca</taxon>
        <taxon>Cladocera</taxon>
        <taxon>Anomopoda</taxon>
        <taxon>Daphniidae</taxon>
        <taxon>Daphnia</taxon>
    </lineage>
</organism>
<accession>E9GSM1</accession>
<feature type="compositionally biased region" description="Basic residues" evidence="1">
    <location>
        <begin position="49"/>
        <end position="58"/>
    </location>
</feature>
<dbReference type="EMBL" id="GL732562">
    <property type="protein sequence ID" value="EFX77558.1"/>
    <property type="molecule type" value="Genomic_DNA"/>
</dbReference>
<feature type="region of interest" description="Disordered" evidence="1">
    <location>
        <begin position="120"/>
        <end position="158"/>
    </location>
</feature>
<evidence type="ECO:0000256" key="1">
    <source>
        <dbReference type="SAM" id="MobiDB-lite"/>
    </source>
</evidence>
<sequence>MELRSQQLVNLFGEDSTNRSEITKSAPSVPENAPAVAMSRSTPIITKQNTRKPKRTTSRKSDPGNESVNSACVRAQIYPLSPQAHRRKSQRLSNNSKPSSPREDEDLIQEVLALSRLNTSVSSVQSINRKRRSHSTSSVKIGLTDEVSSEKRSKRKRK</sequence>
<feature type="region of interest" description="Disordered" evidence="1">
    <location>
        <begin position="1"/>
        <end position="107"/>
    </location>
</feature>
<dbReference type="Proteomes" id="UP000000305">
    <property type="component" value="Unassembled WGS sequence"/>
</dbReference>
<proteinExistence type="predicted"/>
<evidence type="ECO:0000313" key="2">
    <source>
        <dbReference type="EMBL" id="EFX77558.1"/>
    </source>
</evidence>
<protein>
    <submittedName>
        <fullName evidence="2">Uncharacterized protein</fullName>
    </submittedName>
</protein>
<reference evidence="2 3" key="1">
    <citation type="journal article" date="2011" name="Science">
        <title>The ecoresponsive genome of Daphnia pulex.</title>
        <authorList>
            <person name="Colbourne J.K."/>
            <person name="Pfrender M.E."/>
            <person name="Gilbert D."/>
            <person name="Thomas W.K."/>
            <person name="Tucker A."/>
            <person name="Oakley T.H."/>
            <person name="Tokishita S."/>
            <person name="Aerts A."/>
            <person name="Arnold G.J."/>
            <person name="Basu M.K."/>
            <person name="Bauer D.J."/>
            <person name="Caceres C.E."/>
            <person name="Carmel L."/>
            <person name="Casola C."/>
            <person name="Choi J.H."/>
            <person name="Detter J.C."/>
            <person name="Dong Q."/>
            <person name="Dusheyko S."/>
            <person name="Eads B.D."/>
            <person name="Frohlich T."/>
            <person name="Geiler-Samerotte K.A."/>
            <person name="Gerlach D."/>
            <person name="Hatcher P."/>
            <person name="Jogdeo S."/>
            <person name="Krijgsveld J."/>
            <person name="Kriventseva E.V."/>
            <person name="Kultz D."/>
            <person name="Laforsch C."/>
            <person name="Lindquist E."/>
            <person name="Lopez J."/>
            <person name="Manak J.R."/>
            <person name="Muller J."/>
            <person name="Pangilinan J."/>
            <person name="Patwardhan R.P."/>
            <person name="Pitluck S."/>
            <person name="Pritham E.J."/>
            <person name="Rechtsteiner A."/>
            <person name="Rho M."/>
            <person name="Rogozin I.B."/>
            <person name="Sakarya O."/>
            <person name="Salamov A."/>
            <person name="Schaack S."/>
            <person name="Shapiro H."/>
            <person name="Shiga Y."/>
            <person name="Skalitzky C."/>
            <person name="Smith Z."/>
            <person name="Souvorov A."/>
            <person name="Sung W."/>
            <person name="Tang Z."/>
            <person name="Tsuchiya D."/>
            <person name="Tu H."/>
            <person name="Vos H."/>
            <person name="Wang M."/>
            <person name="Wolf Y.I."/>
            <person name="Yamagata H."/>
            <person name="Yamada T."/>
            <person name="Ye Y."/>
            <person name="Shaw J.R."/>
            <person name="Andrews J."/>
            <person name="Crease T.J."/>
            <person name="Tang H."/>
            <person name="Lucas S.M."/>
            <person name="Robertson H.M."/>
            <person name="Bork P."/>
            <person name="Koonin E.V."/>
            <person name="Zdobnov E.M."/>
            <person name="Grigoriev I.V."/>
            <person name="Lynch M."/>
            <person name="Boore J.L."/>
        </authorList>
    </citation>
    <scope>NUCLEOTIDE SEQUENCE [LARGE SCALE GENOMIC DNA]</scope>
</reference>
<dbReference type="InParanoid" id="E9GSM1"/>
<dbReference type="STRING" id="6669.E9GSM1"/>
<gene>
    <name evidence="2" type="ORF">DAPPUDRAFT_321342</name>
</gene>
<dbReference type="HOGENOM" id="CLU_1671110_0_0_1"/>
<dbReference type="KEGG" id="dpx:DAPPUDRAFT_321342"/>